<evidence type="ECO:0000256" key="6">
    <source>
        <dbReference type="PROSITE-ProRule" id="PRU00169"/>
    </source>
</evidence>
<keyword evidence="9" id="KW-1185">Reference proteome</keyword>
<evidence type="ECO:0000256" key="2">
    <source>
        <dbReference type="ARBA" id="ARBA00023012"/>
    </source>
</evidence>
<keyword evidence="3" id="KW-0805">Transcription regulation</keyword>
<organism evidence="8 9">
    <name type="scientific">Stieleria neptunia</name>
    <dbReference type="NCBI Taxonomy" id="2527979"/>
    <lineage>
        <taxon>Bacteria</taxon>
        <taxon>Pseudomonadati</taxon>
        <taxon>Planctomycetota</taxon>
        <taxon>Planctomycetia</taxon>
        <taxon>Pirellulales</taxon>
        <taxon>Pirellulaceae</taxon>
        <taxon>Stieleria</taxon>
    </lineage>
</organism>
<name>A0A518I3A4_9BACT</name>
<dbReference type="InterPro" id="IPR001789">
    <property type="entry name" value="Sig_transdc_resp-reg_receiver"/>
</dbReference>
<protein>
    <submittedName>
        <fullName evidence="8">Putative transcriptional regulatory protein YedW</fullName>
    </submittedName>
</protein>
<dbReference type="GO" id="GO:0005829">
    <property type="term" value="C:cytosol"/>
    <property type="evidence" value="ECO:0007669"/>
    <property type="project" value="TreeGrafter"/>
</dbReference>
<evidence type="ECO:0000256" key="4">
    <source>
        <dbReference type="ARBA" id="ARBA00023125"/>
    </source>
</evidence>
<keyword evidence="1 6" id="KW-0597">Phosphoprotein</keyword>
<dbReference type="Gene3D" id="3.40.50.2300">
    <property type="match status" value="1"/>
</dbReference>
<dbReference type="PROSITE" id="PS50110">
    <property type="entry name" value="RESPONSE_REGULATORY"/>
    <property type="match status" value="1"/>
</dbReference>
<sequence length="105" mass="11563">MRVLVIEDYEPIRSSVVQALCEDGFAVDSSADGRDGMWRSKSGEHDAIVLDIMLPDTSGLEILRELRAGKQTTPVLLLTAFDAVDQRVRGLDNGADDYLVKPCRV</sequence>
<dbReference type="SUPFAM" id="SSF52172">
    <property type="entry name" value="CheY-like"/>
    <property type="match status" value="1"/>
</dbReference>
<dbReference type="InterPro" id="IPR011006">
    <property type="entry name" value="CheY-like_superfamily"/>
</dbReference>
<dbReference type="PANTHER" id="PTHR48111:SF22">
    <property type="entry name" value="REGULATOR OF RPOS"/>
    <property type="match status" value="1"/>
</dbReference>
<dbReference type="Proteomes" id="UP000319004">
    <property type="component" value="Chromosome"/>
</dbReference>
<feature type="modified residue" description="4-aspartylphosphate" evidence="6">
    <location>
        <position position="51"/>
    </location>
</feature>
<dbReference type="SMART" id="SM00448">
    <property type="entry name" value="REC"/>
    <property type="match status" value="1"/>
</dbReference>
<reference evidence="8 9" key="1">
    <citation type="submission" date="2019-03" db="EMBL/GenBank/DDBJ databases">
        <title>Deep-cultivation of Planctomycetes and their phenomic and genomic characterization uncovers novel biology.</title>
        <authorList>
            <person name="Wiegand S."/>
            <person name="Jogler M."/>
            <person name="Boedeker C."/>
            <person name="Pinto D."/>
            <person name="Vollmers J."/>
            <person name="Rivas-Marin E."/>
            <person name="Kohn T."/>
            <person name="Peeters S.H."/>
            <person name="Heuer A."/>
            <person name="Rast P."/>
            <person name="Oberbeckmann S."/>
            <person name="Bunk B."/>
            <person name="Jeske O."/>
            <person name="Meyerdierks A."/>
            <person name="Storesund J.E."/>
            <person name="Kallscheuer N."/>
            <person name="Luecker S."/>
            <person name="Lage O.M."/>
            <person name="Pohl T."/>
            <person name="Merkel B.J."/>
            <person name="Hornburger P."/>
            <person name="Mueller R.-W."/>
            <person name="Bruemmer F."/>
            <person name="Labrenz M."/>
            <person name="Spormann A.M."/>
            <person name="Op den Camp H."/>
            <person name="Overmann J."/>
            <person name="Amann R."/>
            <person name="Jetten M.S.M."/>
            <person name="Mascher T."/>
            <person name="Medema M.H."/>
            <person name="Devos D.P."/>
            <person name="Kaster A.-K."/>
            <person name="Ovreas L."/>
            <person name="Rohde M."/>
            <person name="Galperin M.Y."/>
            <person name="Jogler C."/>
        </authorList>
    </citation>
    <scope>NUCLEOTIDE SEQUENCE [LARGE SCALE GENOMIC DNA]</scope>
    <source>
        <strain evidence="8 9">Enr13</strain>
    </source>
</reference>
<dbReference type="FunFam" id="3.40.50.2300:FF:000002">
    <property type="entry name" value="DNA-binding response regulator PhoP"/>
    <property type="match status" value="1"/>
</dbReference>
<dbReference type="RefSeq" id="WP_145391681.1">
    <property type="nucleotide sequence ID" value="NZ_CP037423.1"/>
</dbReference>
<dbReference type="GO" id="GO:0000156">
    <property type="term" value="F:phosphorelay response regulator activity"/>
    <property type="evidence" value="ECO:0007669"/>
    <property type="project" value="TreeGrafter"/>
</dbReference>
<keyword evidence="4" id="KW-0238">DNA-binding</keyword>
<evidence type="ECO:0000313" key="9">
    <source>
        <dbReference type="Proteomes" id="UP000319004"/>
    </source>
</evidence>
<accession>A0A518I3A4</accession>
<dbReference type="GO" id="GO:0000976">
    <property type="term" value="F:transcription cis-regulatory region binding"/>
    <property type="evidence" value="ECO:0007669"/>
    <property type="project" value="TreeGrafter"/>
</dbReference>
<keyword evidence="5" id="KW-0804">Transcription</keyword>
<dbReference type="EMBL" id="CP037423">
    <property type="protein sequence ID" value="QDV47581.1"/>
    <property type="molecule type" value="Genomic_DNA"/>
</dbReference>
<dbReference type="KEGG" id="snep:Enr13x_74910"/>
<evidence type="ECO:0000256" key="3">
    <source>
        <dbReference type="ARBA" id="ARBA00023015"/>
    </source>
</evidence>
<proteinExistence type="predicted"/>
<dbReference type="InterPro" id="IPR039420">
    <property type="entry name" value="WalR-like"/>
</dbReference>
<keyword evidence="2" id="KW-0902">Two-component regulatory system</keyword>
<evidence type="ECO:0000256" key="5">
    <source>
        <dbReference type="ARBA" id="ARBA00023163"/>
    </source>
</evidence>
<dbReference type="GO" id="GO:0006355">
    <property type="term" value="P:regulation of DNA-templated transcription"/>
    <property type="evidence" value="ECO:0007669"/>
    <property type="project" value="TreeGrafter"/>
</dbReference>
<feature type="domain" description="Response regulatory" evidence="7">
    <location>
        <begin position="2"/>
        <end position="105"/>
    </location>
</feature>
<dbReference type="PANTHER" id="PTHR48111">
    <property type="entry name" value="REGULATOR OF RPOS"/>
    <property type="match status" value="1"/>
</dbReference>
<dbReference type="GO" id="GO:0032993">
    <property type="term" value="C:protein-DNA complex"/>
    <property type="evidence" value="ECO:0007669"/>
    <property type="project" value="TreeGrafter"/>
</dbReference>
<dbReference type="AlphaFoldDB" id="A0A518I3A4"/>
<evidence type="ECO:0000256" key="1">
    <source>
        <dbReference type="ARBA" id="ARBA00022553"/>
    </source>
</evidence>
<evidence type="ECO:0000259" key="7">
    <source>
        <dbReference type="PROSITE" id="PS50110"/>
    </source>
</evidence>
<dbReference type="OrthoDB" id="272875at2"/>
<evidence type="ECO:0000313" key="8">
    <source>
        <dbReference type="EMBL" id="QDV47581.1"/>
    </source>
</evidence>
<gene>
    <name evidence="8" type="primary">yedW</name>
    <name evidence="8" type="ORF">Enr13x_74910</name>
</gene>
<dbReference type="Pfam" id="PF00072">
    <property type="entry name" value="Response_reg"/>
    <property type="match status" value="1"/>
</dbReference>